<keyword evidence="1" id="KW-1133">Transmembrane helix</keyword>
<proteinExistence type="predicted"/>
<dbReference type="Proteomes" id="UP000829685">
    <property type="component" value="Unassembled WGS sequence"/>
</dbReference>
<sequence>MAIDLNWISVAQIILMLVMMTYFLLIPLVSFTTRHRDPKHFTRFLLLITAAALAELSILFAQIMDLQALSSITASMLFVVGSLVTLESL</sequence>
<feature type="transmembrane region" description="Helical" evidence="1">
    <location>
        <begin position="6"/>
        <end position="29"/>
    </location>
</feature>
<protein>
    <submittedName>
        <fullName evidence="2">Uncharacterized protein</fullName>
    </submittedName>
</protein>
<organism evidence="2 3">
    <name type="scientific">Neoarthrinium moseri</name>
    <dbReference type="NCBI Taxonomy" id="1658444"/>
    <lineage>
        <taxon>Eukaryota</taxon>
        <taxon>Fungi</taxon>
        <taxon>Dikarya</taxon>
        <taxon>Ascomycota</taxon>
        <taxon>Pezizomycotina</taxon>
        <taxon>Sordariomycetes</taxon>
        <taxon>Xylariomycetidae</taxon>
        <taxon>Amphisphaeriales</taxon>
        <taxon>Apiosporaceae</taxon>
        <taxon>Neoarthrinium</taxon>
    </lineage>
</organism>
<keyword evidence="1" id="KW-0812">Transmembrane</keyword>
<feature type="transmembrane region" description="Helical" evidence="1">
    <location>
        <begin position="41"/>
        <end position="60"/>
    </location>
</feature>
<keyword evidence="1" id="KW-0472">Membrane</keyword>
<keyword evidence="3" id="KW-1185">Reference proteome</keyword>
<name>A0A9P9W7N2_9PEZI</name>
<evidence type="ECO:0000256" key="1">
    <source>
        <dbReference type="SAM" id="Phobius"/>
    </source>
</evidence>
<evidence type="ECO:0000313" key="2">
    <source>
        <dbReference type="EMBL" id="KAI1847286.1"/>
    </source>
</evidence>
<evidence type="ECO:0000313" key="3">
    <source>
        <dbReference type="Proteomes" id="UP000829685"/>
    </source>
</evidence>
<dbReference type="EMBL" id="JAFIMR010000107">
    <property type="protein sequence ID" value="KAI1847286.1"/>
    <property type="molecule type" value="Genomic_DNA"/>
</dbReference>
<gene>
    <name evidence="2" type="ORF">JX265_013993</name>
</gene>
<dbReference type="AlphaFoldDB" id="A0A9P9W7N2"/>
<comment type="caution">
    <text evidence="2">The sequence shown here is derived from an EMBL/GenBank/DDBJ whole genome shotgun (WGS) entry which is preliminary data.</text>
</comment>
<reference evidence="2" key="1">
    <citation type="submission" date="2021-03" db="EMBL/GenBank/DDBJ databases">
        <title>Revisited historic fungal species revealed as producer of novel bioactive compounds through whole genome sequencing and comparative genomics.</title>
        <authorList>
            <person name="Vignolle G.A."/>
            <person name="Hochenegger N."/>
            <person name="Mach R.L."/>
            <person name="Mach-Aigner A.R."/>
            <person name="Javad Rahimi M."/>
            <person name="Salim K.A."/>
            <person name="Chan C.M."/>
            <person name="Lim L.B.L."/>
            <person name="Cai F."/>
            <person name="Druzhinina I.S."/>
            <person name="U'Ren J.M."/>
            <person name="Derntl C."/>
        </authorList>
    </citation>
    <scope>NUCLEOTIDE SEQUENCE</scope>
    <source>
        <strain evidence="2">TUCIM 5799</strain>
    </source>
</reference>
<accession>A0A9P9W7N2</accession>